<reference evidence="3" key="1">
    <citation type="submission" date="2023-12" db="EMBL/GenBank/DDBJ databases">
        <title>Genome assembly of Anisodus tanguticus.</title>
        <authorList>
            <person name="Wang Y.-J."/>
        </authorList>
    </citation>
    <scope>NUCLEOTIDE SEQUENCE</scope>
    <source>
        <strain evidence="3">KB-2021</strain>
        <tissue evidence="3">Leaf</tissue>
    </source>
</reference>
<feature type="compositionally biased region" description="Basic residues" evidence="1">
    <location>
        <begin position="95"/>
        <end position="116"/>
    </location>
</feature>
<dbReference type="GO" id="GO:0008094">
    <property type="term" value="F:ATP-dependent activity, acting on DNA"/>
    <property type="evidence" value="ECO:0007669"/>
    <property type="project" value="TreeGrafter"/>
</dbReference>
<dbReference type="GO" id="GO:0007131">
    <property type="term" value="P:reciprocal meiotic recombination"/>
    <property type="evidence" value="ECO:0007669"/>
    <property type="project" value="TreeGrafter"/>
</dbReference>
<proteinExistence type="predicted"/>
<keyword evidence="4" id="KW-1185">Reference proteome</keyword>
<protein>
    <recommendedName>
        <fullName evidence="2">Rad51-like C-terminal domain-containing protein</fullName>
    </recommendedName>
</protein>
<dbReference type="GO" id="GO:0000150">
    <property type="term" value="F:DNA strand exchange activity"/>
    <property type="evidence" value="ECO:0007669"/>
    <property type="project" value="TreeGrafter"/>
</dbReference>
<dbReference type="AlphaFoldDB" id="A0AAE1SU11"/>
<dbReference type="PANTHER" id="PTHR22942:SF30">
    <property type="entry name" value="MEIOTIC RECOMBINATION PROTEIN DMC1_LIM15 HOMOLOG"/>
    <property type="match status" value="1"/>
</dbReference>
<feature type="region of interest" description="Disordered" evidence="1">
    <location>
        <begin position="1"/>
        <end position="51"/>
    </location>
</feature>
<evidence type="ECO:0000256" key="1">
    <source>
        <dbReference type="SAM" id="MobiDB-lite"/>
    </source>
</evidence>
<accession>A0AAE1SU11</accession>
<feature type="region of interest" description="Disordered" evidence="1">
    <location>
        <begin position="90"/>
        <end position="164"/>
    </location>
</feature>
<dbReference type="GO" id="GO:0003690">
    <property type="term" value="F:double-stranded DNA binding"/>
    <property type="evidence" value="ECO:0007669"/>
    <property type="project" value="TreeGrafter"/>
</dbReference>
<dbReference type="PANTHER" id="PTHR22942">
    <property type="entry name" value="RECA/RAD51/RADA DNA STRAND-PAIRING FAMILY MEMBER"/>
    <property type="match status" value="1"/>
</dbReference>
<evidence type="ECO:0000313" key="3">
    <source>
        <dbReference type="EMBL" id="KAK4376829.1"/>
    </source>
</evidence>
<feature type="domain" description="Rad51-like C-terminal" evidence="2">
    <location>
        <begin position="376"/>
        <end position="429"/>
    </location>
</feature>
<dbReference type="GO" id="GO:0070192">
    <property type="term" value="P:chromosome organization involved in meiotic cell cycle"/>
    <property type="evidence" value="ECO:0007669"/>
    <property type="project" value="TreeGrafter"/>
</dbReference>
<dbReference type="GO" id="GO:0000730">
    <property type="term" value="P:DNA recombinase assembly"/>
    <property type="evidence" value="ECO:0007669"/>
    <property type="project" value="TreeGrafter"/>
</dbReference>
<dbReference type="GO" id="GO:0006312">
    <property type="term" value="P:mitotic recombination"/>
    <property type="evidence" value="ECO:0007669"/>
    <property type="project" value="TreeGrafter"/>
</dbReference>
<comment type="caution">
    <text evidence="3">The sequence shown here is derived from an EMBL/GenBank/DDBJ whole genome shotgun (WGS) entry which is preliminary data.</text>
</comment>
<dbReference type="Pfam" id="PF08423">
    <property type="entry name" value="Rad51"/>
    <property type="match status" value="1"/>
</dbReference>
<sequence>MLIDQSGQVDVRVGRGGVTPYEEELGTKPSYVNTIGTAAPPPPPDNRYSCPLEYPELAETSKNNDIDENVNIEHMEENEQLEEIVAEIQAAKTKGEKHRKKRKQRRRRNALKVARNRVKETSKQGENSYRRSAPTVEGENQNKDKENEENFQTEITSPAKEKHVQKTMVVITAHGNEEGNTQDISVPSNPQVKIYNTYQSIADDTGQLEEHEEDQVQDTENTILEETIPGKDQEKIMSKGQTDTNIIRVSHEKLVTVSSNGMREDNTEGQSKEYNAGDQVQENYGDEVANSLINVFSPEPAEILEVNTQFKEAIEKGHLSPRGSEVSKSKNNKKPSTSTLAVLIRGKGTEVDKICEAAEKILLFGYIIGLDALLIKKAIVCITTGSQAWDELLGGGIETSAITKAFGQFNLFRFGKTQLAHTLYVSTQAEAGDGVFLKPLLIHWENIKMTKNVKYAYKLQIIHFPL</sequence>
<dbReference type="InterPro" id="IPR013632">
    <property type="entry name" value="Rad51_C"/>
</dbReference>
<dbReference type="Gene3D" id="3.40.50.300">
    <property type="entry name" value="P-loop containing nucleotide triphosphate hydrolases"/>
    <property type="match status" value="1"/>
</dbReference>
<gene>
    <name evidence="3" type="ORF">RND71_003125</name>
</gene>
<dbReference type="GO" id="GO:0000794">
    <property type="term" value="C:condensed nuclear chromosome"/>
    <property type="evidence" value="ECO:0007669"/>
    <property type="project" value="TreeGrafter"/>
</dbReference>
<dbReference type="InterPro" id="IPR027417">
    <property type="entry name" value="P-loop_NTPase"/>
</dbReference>
<dbReference type="GO" id="GO:0042148">
    <property type="term" value="P:DNA strand invasion"/>
    <property type="evidence" value="ECO:0007669"/>
    <property type="project" value="TreeGrafter"/>
</dbReference>
<evidence type="ECO:0000259" key="2">
    <source>
        <dbReference type="Pfam" id="PF08423"/>
    </source>
</evidence>
<dbReference type="Proteomes" id="UP001291623">
    <property type="component" value="Unassembled WGS sequence"/>
</dbReference>
<organism evidence="3 4">
    <name type="scientific">Anisodus tanguticus</name>
    <dbReference type="NCBI Taxonomy" id="243964"/>
    <lineage>
        <taxon>Eukaryota</taxon>
        <taxon>Viridiplantae</taxon>
        <taxon>Streptophyta</taxon>
        <taxon>Embryophyta</taxon>
        <taxon>Tracheophyta</taxon>
        <taxon>Spermatophyta</taxon>
        <taxon>Magnoliopsida</taxon>
        <taxon>eudicotyledons</taxon>
        <taxon>Gunneridae</taxon>
        <taxon>Pentapetalae</taxon>
        <taxon>asterids</taxon>
        <taxon>lamiids</taxon>
        <taxon>Solanales</taxon>
        <taxon>Solanaceae</taxon>
        <taxon>Solanoideae</taxon>
        <taxon>Hyoscyameae</taxon>
        <taxon>Anisodus</taxon>
    </lineage>
</organism>
<name>A0AAE1SU11_9SOLA</name>
<dbReference type="GO" id="GO:0003697">
    <property type="term" value="F:single-stranded DNA binding"/>
    <property type="evidence" value="ECO:0007669"/>
    <property type="project" value="TreeGrafter"/>
</dbReference>
<evidence type="ECO:0000313" key="4">
    <source>
        <dbReference type="Proteomes" id="UP001291623"/>
    </source>
</evidence>
<dbReference type="EMBL" id="JAVYJV010000002">
    <property type="protein sequence ID" value="KAK4376829.1"/>
    <property type="molecule type" value="Genomic_DNA"/>
</dbReference>